<evidence type="ECO:0000256" key="2">
    <source>
        <dbReference type="SAM" id="SignalP"/>
    </source>
</evidence>
<evidence type="ECO:0000313" key="4">
    <source>
        <dbReference type="WBParaSite" id="jg18962"/>
    </source>
</evidence>
<proteinExistence type="predicted"/>
<accession>A0A915DEA3</accession>
<dbReference type="WBParaSite" id="jg18962">
    <property type="protein sequence ID" value="jg18962"/>
    <property type="gene ID" value="jg18962"/>
</dbReference>
<dbReference type="AlphaFoldDB" id="A0A915DEA3"/>
<dbReference type="InterPro" id="IPR040090">
    <property type="entry name" value="TXNDC16"/>
</dbReference>
<name>A0A915DEA3_9BILA</name>
<feature type="signal peptide" evidence="2">
    <location>
        <begin position="1"/>
        <end position="21"/>
    </location>
</feature>
<feature type="region of interest" description="Disordered" evidence="1">
    <location>
        <begin position="626"/>
        <end position="666"/>
    </location>
</feature>
<organism evidence="3 4">
    <name type="scientific">Ditylenchus dipsaci</name>
    <dbReference type="NCBI Taxonomy" id="166011"/>
    <lineage>
        <taxon>Eukaryota</taxon>
        <taxon>Metazoa</taxon>
        <taxon>Ecdysozoa</taxon>
        <taxon>Nematoda</taxon>
        <taxon>Chromadorea</taxon>
        <taxon>Rhabditida</taxon>
        <taxon>Tylenchina</taxon>
        <taxon>Tylenchomorpha</taxon>
        <taxon>Sphaerularioidea</taxon>
        <taxon>Anguinidae</taxon>
        <taxon>Anguininae</taxon>
        <taxon>Ditylenchus</taxon>
    </lineage>
</organism>
<feature type="chain" id="PRO_5037203453" evidence="2">
    <location>
        <begin position="22"/>
        <end position="666"/>
    </location>
</feature>
<sequence length="666" mass="75165">MLYRHLILALFLLEVCSTTSAECARKTQSLINDDENLSQHTQEAETKSGPPGRQPTKHFVQTTFIFRDLSEDDRLFSHMVMEKLHQLRPKLKAQAKLTMDNENIDCAQQHFQRCREYPLKKSYHFFVVEDSVHGAAVYSIDRKLNKNLNAVEMALLDALSRHSLHPLVGYASKEVGNELGFMREVRSAELEKFADDNQKEMAARSKKSASSIFTQSPYETALLNERILELRRHDFNYKPADLQQFQGGELAEAIDSGRLVFVLFWSNVASVSSHTFELWSRVASLWGRESGISKKAQEVDQEEPLLGSVACHEQTDLCTLFAISHQNQHTLYAYKNEKLVATQLSIGDEIFYLNWMRMVAKGSLIQVNKIGLENAKKGVIEGFSENVPRLAVTIGVFPCEHTEEFKRYKKVAEMLNGRYHLVYSIDRKSAASISTYRPLETVQGSVEYIGNFDSKSLLTHVTHASLPSVFDIGNGFTTQLFFHASAKPLLVLLFDSSTDVEVHKNFVEAAGKSAMNNKARDRLYAQIDSRKSVQLDGFLSQINLKLDQFPALCLMEKDEIKCGTNIAPDAEIAKYTSFDSLSFTQTIDVDSRSAHPLKYIQLQQINNIFGYQEVALLPEPKLVGHHGHGNHHDMDDGDEGAISGCPMMAHLDQSSNSDNDIERDEL</sequence>
<protein>
    <submittedName>
        <fullName evidence="4">Thioredoxin domain-containing protein</fullName>
    </submittedName>
</protein>
<keyword evidence="2" id="KW-0732">Signal</keyword>
<keyword evidence="3" id="KW-1185">Reference proteome</keyword>
<dbReference type="Proteomes" id="UP000887574">
    <property type="component" value="Unplaced"/>
</dbReference>
<evidence type="ECO:0000256" key="1">
    <source>
        <dbReference type="SAM" id="MobiDB-lite"/>
    </source>
</evidence>
<dbReference type="PANTHER" id="PTHR22699:SF1">
    <property type="entry name" value="THIOREDOXIN DOMAIN-CONTAINING PROTEIN 16"/>
    <property type="match status" value="1"/>
</dbReference>
<feature type="region of interest" description="Disordered" evidence="1">
    <location>
        <begin position="34"/>
        <end position="56"/>
    </location>
</feature>
<evidence type="ECO:0000313" key="3">
    <source>
        <dbReference type="Proteomes" id="UP000887574"/>
    </source>
</evidence>
<dbReference type="PANTHER" id="PTHR22699">
    <property type="entry name" value="THIOREDOXIN DOMAIN-CONTAINING PROTEIN 16"/>
    <property type="match status" value="1"/>
</dbReference>
<reference evidence="4" key="1">
    <citation type="submission" date="2022-11" db="UniProtKB">
        <authorList>
            <consortium name="WormBaseParasite"/>
        </authorList>
    </citation>
    <scope>IDENTIFICATION</scope>
</reference>